<dbReference type="InterPro" id="IPR012347">
    <property type="entry name" value="Ferritin-like"/>
</dbReference>
<protein>
    <recommendedName>
        <fullName evidence="2">DUF4142 domain-containing protein</fullName>
    </recommendedName>
</protein>
<dbReference type="eggNOG" id="COG3652">
    <property type="taxonomic scope" value="Bacteria"/>
</dbReference>
<dbReference type="OrthoDB" id="8005547at2"/>
<evidence type="ECO:0000259" key="2">
    <source>
        <dbReference type="Pfam" id="PF13628"/>
    </source>
</evidence>
<dbReference type="PANTHER" id="PTHR38593">
    <property type="entry name" value="BLR2558 PROTEIN"/>
    <property type="match status" value="1"/>
</dbReference>
<dbReference type="Proteomes" id="UP000002696">
    <property type="component" value="Chromosome"/>
</dbReference>
<gene>
    <name evidence="3" type="ordered locus">Bresu_2503</name>
</gene>
<dbReference type="AlphaFoldDB" id="D9QKZ8"/>
<name>D9QKZ8_BRESC</name>
<accession>D9QKZ8</accession>
<evidence type="ECO:0000256" key="1">
    <source>
        <dbReference type="SAM" id="SignalP"/>
    </source>
</evidence>
<sequence>MIRTLLVGTAALALLGACSQSDDPADAAAAAVNATQDAASVPVGQASAATLGANTAGGFVTALATSDMYELAAADIAEAKSTNAGVKELAGMIKTDHTASTAKLKTLAPTEAADTTLPTGMDERRQGLIDNLNAAAPADFDRVFLTQQVAAHNEALTLLNGFKDHTETPGLAALATEVIPKVTMHRDRAQTMLDAM</sequence>
<dbReference type="BioCyc" id="BSUB633149:G1GM8-2509-MONOMER"/>
<dbReference type="Pfam" id="PF13628">
    <property type="entry name" value="DUF4142"/>
    <property type="match status" value="1"/>
</dbReference>
<evidence type="ECO:0000313" key="3">
    <source>
        <dbReference type="EMBL" id="ADL01812.1"/>
    </source>
</evidence>
<keyword evidence="4" id="KW-1185">Reference proteome</keyword>
<dbReference type="PANTHER" id="PTHR38593:SF1">
    <property type="entry name" value="BLR2558 PROTEIN"/>
    <property type="match status" value="1"/>
</dbReference>
<dbReference type="InParanoid" id="D9QKZ8"/>
<dbReference type="KEGG" id="bsb:Bresu_2503"/>
<feature type="chain" id="PRO_5003126834" description="DUF4142 domain-containing protein" evidence="1">
    <location>
        <begin position="22"/>
        <end position="196"/>
    </location>
</feature>
<dbReference type="HOGENOM" id="CLU_079636_4_0_5"/>
<evidence type="ECO:0000313" key="4">
    <source>
        <dbReference type="Proteomes" id="UP000002696"/>
    </source>
</evidence>
<dbReference type="EMBL" id="CP002102">
    <property type="protein sequence ID" value="ADL01812.1"/>
    <property type="molecule type" value="Genomic_DNA"/>
</dbReference>
<dbReference type="InterPro" id="IPR025419">
    <property type="entry name" value="DUF4142"/>
</dbReference>
<proteinExistence type="predicted"/>
<dbReference type="PROSITE" id="PS51257">
    <property type="entry name" value="PROKAR_LIPOPROTEIN"/>
    <property type="match status" value="1"/>
</dbReference>
<feature type="signal peptide" evidence="1">
    <location>
        <begin position="1"/>
        <end position="21"/>
    </location>
</feature>
<dbReference type="RefSeq" id="WP_013269913.1">
    <property type="nucleotide sequence ID" value="NC_014375.1"/>
</dbReference>
<keyword evidence="1" id="KW-0732">Signal</keyword>
<feature type="domain" description="DUF4142" evidence="2">
    <location>
        <begin position="57"/>
        <end position="192"/>
    </location>
</feature>
<dbReference type="Gene3D" id="1.20.1260.10">
    <property type="match status" value="1"/>
</dbReference>
<organism evidence="3 4">
    <name type="scientific">Brevundimonas subvibrioides (strain ATCC 15264 / DSM 4735 / LMG 14903 / NBRC 16000 / CB 81)</name>
    <name type="common">Caulobacter subvibrioides</name>
    <dbReference type="NCBI Taxonomy" id="633149"/>
    <lineage>
        <taxon>Bacteria</taxon>
        <taxon>Pseudomonadati</taxon>
        <taxon>Pseudomonadota</taxon>
        <taxon>Alphaproteobacteria</taxon>
        <taxon>Caulobacterales</taxon>
        <taxon>Caulobacteraceae</taxon>
        <taxon>Brevundimonas</taxon>
    </lineage>
</organism>
<dbReference type="STRING" id="633149.Bresu_2503"/>
<reference evidence="4" key="1">
    <citation type="journal article" date="2011" name="J. Bacteriol.">
        <title>Genome sequences of eight morphologically diverse alphaproteobacteria.</title>
        <authorList>
            <consortium name="US DOE Joint Genome Institute"/>
            <person name="Brown P.J."/>
            <person name="Kysela D.T."/>
            <person name="Buechlein A."/>
            <person name="Hemmerich C."/>
            <person name="Brun Y.V."/>
        </authorList>
    </citation>
    <scope>NUCLEOTIDE SEQUENCE [LARGE SCALE GENOMIC DNA]</scope>
    <source>
        <strain evidence="4">ATCC 15264 / DSM 4735 / LMG 14903 / NBRC 16000 / CB 81</strain>
    </source>
</reference>